<comment type="subcellular location">
    <subcellularLocation>
        <location evidence="1 8">Cytoplasm</location>
    </subcellularLocation>
</comment>
<keyword evidence="4 8" id="KW-0819">tRNA processing</keyword>
<dbReference type="InterPro" id="IPR015262">
    <property type="entry name" value="tRNA_Ile_lys_synt_subst-bd"/>
</dbReference>
<dbReference type="InterPro" id="IPR011063">
    <property type="entry name" value="TilS/TtcA_N"/>
</dbReference>
<reference evidence="10 11" key="1">
    <citation type="submission" date="2016-10" db="EMBL/GenBank/DDBJ databases">
        <authorList>
            <person name="de Groot N.N."/>
        </authorList>
    </citation>
    <scope>NUCLEOTIDE SEQUENCE [LARGE SCALE GENOMIC DNA]</scope>
    <source>
        <strain evidence="10 11">DSM 18438</strain>
    </source>
</reference>
<dbReference type="STRING" id="1122252.SAMN05660443_0944"/>
<comment type="similarity">
    <text evidence="8">Belongs to the tRNA(Ile)-lysidine synthase family.</text>
</comment>
<comment type="catalytic activity">
    <reaction evidence="7 8">
        <text>cytidine(34) in tRNA(Ile2) + L-lysine + ATP = lysidine(34) in tRNA(Ile2) + AMP + diphosphate + H(+)</text>
        <dbReference type="Rhea" id="RHEA:43744"/>
        <dbReference type="Rhea" id="RHEA-COMP:10625"/>
        <dbReference type="Rhea" id="RHEA-COMP:10670"/>
        <dbReference type="ChEBI" id="CHEBI:15378"/>
        <dbReference type="ChEBI" id="CHEBI:30616"/>
        <dbReference type="ChEBI" id="CHEBI:32551"/>
        <dbReference type="ChEBI" id="CHEBI:33019"/>
        <dbReference type="ChEBI" id="CHEBI:82748"/>
        <dbReference type="ChEBI" id="CHEBI:83665"/>
        <dbReference type="ChEBI" id="CHEBI:456215"/>
        <dbReference type="EC" id="6.3.4.19"/>
    </reaction>
</comment>
<dbReference type="Gene3D" id="3.40.50.620">
    <property type="entry name" value="HUPs"/>
    <property type="match status" value="1"/>
</dbReference>
<evidence type="ECO:0000256" key="7">
    <source>
        <dbReference type="ARBA" id="ARBA00048539"/>
    </source>
</evidence>
<dbReference type="InterPro" id="IPR012796">
    <property type="entry name" value="Lysidine-tRNA-synth_C"/>
</dbReference>
<proteinExistence type="inferred from homology"/>
<dbReference type="EMBL" id="FOLH01000002">
    <property type="protein sequence ID" value="SFB97107.1"/>
    <property type="molecule type" value="Genomic_DNA"/>
</dbReference>
<evidence type="ECO:0000313" key="10">
    <source>
        <dbReference type="EMBL" id="SFB97107.1"/>
    </source>
</evidence>
<dbReference type="NCBIfam" id="TIGR02433">
    <property type="entry name" value="lysidine_TilS_C"/>
    <property type="match status" value="1"/>
</dbReference>
<evidence type="ECO:0000256" key="2">
    <source>
        <dbReference type="ARBA" id="ARBA00022490"/>
    </source>
</evidence>
<dbReference type="GO" id="GO:0006400">
    <property type="term" value="P:tRNA modification"/>
    <property type="evidence" value="ECO:0007669"/>
    <property type="project" value="UniProtKB-UniRule"/>
</dbReference>
<dbReference type="PANTHER" id="PTHR43033:SF1">
    <property type="entry name" value="TRNA(ILE)-LYSIDINE SYNTHASE-RELATED"/>
    <property type="match status" value="1"/>
</dbReference>
<dbReference type="SUPFAM" id="SSF56037">
    <property type="entry name" value="PheT/TilS domain"/>
    <property type="match status" value="1"/>
</dbReference>
<dbReference type="GO" id="GO:0005737">
    <property type="term" value="C:cytoplasm"/>
    <property type="evidence" value="ECO:0007669"/>
    <property type="project" value="UniProtKB-SubCell"/>
</dbReference>
<dbReference type="AlphaFoldDB" id="A0A1I1FCK4"/>
<comment type="domain">
    <text evidence="8">The N-terminal region contains the highly conserved SGGXDS motif, predicted to be a P-loop motif involved in ATP binding.</text>
</comment>
<evidence type="ECO:0000256" key="6">
    <source>
        <dbReference type="ARBA" id="ARBA00022840"/>
    </source>
</evidence>
<evidence type="ECO:0000256" key="4">
    <source>
        <dbReference type="ARBA" id="ARBA00022694"/>
    </source>
</evidence>
<dbReference type="Gene3D" id="1.20.59.20">
    <property type="match status" value="1"/>
</dbReference>
<evidence type="ECO:0000256" key="8">
    <source>
        <dbReference type="HAMAP-Rule" id="MF_01161"/>
    </source>
</evidence>
<protein>
    <recommendedName>
        <fullName evidence="8">tRNA(Ile)-lysidine synthase</fullName>
        <ecNumber evidence="8">6.3.4.19</ecNumber>
    </recommendedName>
    <alternativeName>
        <fullName evidence="8">tRNA(Ile)-2-lysyl-cytidine synthase</fullName>
    </alternativeName>
    <alternativeName>
        <fullName evidence="8">tRNA(Ile)-lysidine synthetase</fullName>
    </alternativeName>
</protein>
<dbReference type="SMART" id="SM00977">
    <property type="entry name" value="TilS_C"/>
    <property type="match status" value="1"/>
</dbReference>
<dbReference type="GO" id="GO:0032267">
    <property type="term" value="F:tRNA(Ile)-lysidine synthase activity"/>
    <property type="evidence" value="ECO:0007669"/>
    <property type="project" value="UniProtKB-EC"/>
</dbReference>
<keyword evidence="5 8" id="KW-0547">Nucleotide-binding</keyword>
<dbReference type="Pfam" id="PF11734">
    <property type="entry name" value="TilS_C"/>
    <property type="match status" value="1"/>
</dbReference>
<keyword evidence="3 8" id="KW-0436">Ligase</keyword>
<comment type="function">
    <text evidence="8">Ligates lysine onto the cytidine present at position 34 of the AUA codon-specific tRNA(Ile) that contains the anticodon CAU, in an ATP-dependent manner. Cytidine is converted to lysidine, thus changing the amino acid specificity of the tRNA from methionine to isoleucine.</text>
</comment>
<dbReference type="Pfam" id="PF01171">
    <property type="entry name" value="ATP_bind_3"/>
    <property type="match status" value="1"/>
</dbReference>
<name>A0A1I1FCK4_9GAMM</name>
<evidence type="ECO:0000256" key="3">
    <source>
        <dbReference type="ARBA" id="ARBA00022598"/>
    </source>
</evidence>
<feature type="binding site" evidence="8">
    <location>
        <begin position="28"/>
        <end position="33"/>
    </location>
    <ligand>
        <name>ATP</name>
        <dbReference type="ChEBI" id="CHEBI:30616"/>
    </ligand>
</feature>
<dbReference type="InterPro" id="IPR012795">
    <property type="entry name" value="tRNA_Ile_lys_synt_N"/>
</dbReference>
<dbReference type="SUPFAM" id="SSF52402">
    <property type="entry name" value="Adenine nucleotide alpha hydrolases-like"/>
    <property type="match status" value="1"/>
</dbReference>
<dbReference type="InterPro" id="IPR012094">
    <property type="entry name" value="tRNA_Ile_lys_synt"/>
</dbReference>
<dbReference type="InterPro" id="IPR014729">
    <property type="entry name" value="Rossmann-like_a/b/a_fold"/>
</dbReference>
<keyword evidence="2 8" id="KW-0963">Cytoplasm</keyword>
<dbReference type="EC" id="6.3.4.19" evidence="8"/>
<dbReference type="SUPFAM" id="SSF82829">
    <property type="entry name" value="MesJ substrate recognition domain-like"/>
    <property type="match status" value="1"/>
</dbReference>
<gene>
    <name evidence="8" type="primary">tilS</name>
    <name evidence="10" type="ORF">SAMN05660443_0944</name>
</gene>
<dbReference type="OrthoDB" id="9807403at2"/>
<accession>A0A1I1FCK4</accession>
<dbReference type="GO" id="GO:0005524">
    <property type="term" value="F:ATP binding"/>
    <property type="evidence" value="ECO:0007669"/>
    <property type="project" value="UniProtKB-UniRule"/>
</dbReference>
<sequence>MNPLVQQLQQALETFQPAAPLKICVALSGGLDSRVLLEAARQLQRQTQPFQLRALHIHHGLSPQADSWADFCQHLCQQHEIPLTCVKVNPQDQPGASLEARARQARYQVFSEHLQSGELLLQAHHRKDQAETLLLRLLRGAGTQGLSSIPATRPLGQGHLLRPFLTIPRETLEAFAQNHQLQWIEDESNQQDHFDRNYLRLKILPQLTERFPAAEKNLALSAQLASEAQQLHQDLAELDLCKTQTASGDCLDVPAILELPNYRRTNLLRFWLHQRQLPLPGMHLWQPLEQLLIAREDAQPLVEWGETGKRIQARRFQNHLYIEAASHFLPLPKNWQATWNNQPPLTTPCGLINLQLRNTQTGETPSELQVTARQGGEKIRLPNRGTRDVKRLLQERNLPPWQRQQLPFIWHQGQLIAVGDQLLAEGWERF</sequence>
<dbReference type="Proteomes" id="UP000199058">
    <property type="component" value="Unassembled WGS sequence"/>
</dbReference>
<feature type="domain" description="Lysidine-tRNA(Ile) synthetase C-terminal" evidence="9">
    <location>
        <begin position="368"/>
        <end position="430"/>
    </location>
</feature>
<evidence type="ECO:0000259" key="9">
    <source>
        <dbReference type="SMART" id="SM00977"/>
    </source>
</evidence>
<keyword evidence="11" id="KW-1185">Reference proteome</keyword>
<dbReference type="PANTHER" id="PTHR43033">
    <property type="entry name" value="TRNA(ILE)-LYSIDINE SYNTHASE-RELATED"/>
    <property type="match status" value="1"/>
</dbReference>
<organism evidence="10 11">
    <name type="scientific">Marinospirillum celere</name>
    <dbReference type="NCBI Taxonomy" id="1122252"/>
    <lineage>
        <taxon>Bacteria</taxon>
        <taxon>Pseudomonadati</taxon>
        <taxon>Pseudomonadota</taxon>
        <taxon>Gammaproteobacteria</taxon>
        <taxon>Oceanospirillales</taxon>
        <taxon>Oceanospirillaceae</taxon>
        <taxon>Marinospirillum</taxon>
    </lineage>
</organism>
<dbReference type="RefSeq" id="WP_091959996.1">
    <property type="nucleotide sequence ID" value="NZ_FOLH01000002.1"/>
</dbReference>
<dbReference type="CDD" id="cd01992">
    <property type="entry name" value="TilS_N"/>
    <property type="match status" value="1"/>
</dbReference>
<keyword evidence="6 8" id="KW-0067">ATP-binding</keyword>
<evidence type="ECO:0000313" key="11">
    <source>
        <dbReference type="Proteomes" id="UP000199058"/>
    </source>
</evidence>
<evidence type="ECO:0000256" key="1">
    <source>
        <dbReference type="ARBA" id="ARBA00004496"/>
    </source>
</evidence>
<dbReference type="Pfam" id="PF09179">
    <property type="entry name" value="TilS"/>
    <property type="match status" value="1"/>
</dbReference>
<dbReference type="NCBIfam" id="TIGR02432">
    <property type="entry name" value="lysidine_TilS_N"/>
    <property type="match status" value="1"/>
</dbReference>
<dbReference type="HAMAP" id="MF_01161">
    <property type="entry name" value="tRNA_Ile_lys_synt"/>
    <property type="match status" value="1"/>
</dbReference>
<evidence type="ECO:0000256" key="5">
    <source>
        <dbReference type="ARBA" id="ARBA00022741"/>
    </source>
</evidence>